<reference evidence="3" key="2">
    <citation type="submission" date="2020-03" db="EMBL/GenBank/DDBJ databases">
        <title>Complete Genome Sequence of Adlercreutzia sp. strain 8CFCBH1 Producing Equol, Isolated from Healthy Japanese Feces.</title>
        <authorList>
            <person name="Ogata Y."/>
            <person name="Sakamoto M."/>
            <person name="Ohkuma M."/>
            <person name="Hattori M."/>
            <person name="Suda W."/>
        </authorList>
    </citation>
    <scope>NUCLEOTIDE SEQUENCE [LARGE SCALE GENOMIC DNA]</scope>
    <source>
        <strain evidence="3">8CFCBH1</strain>
    </source>
</reference>
<dbReference type="RefSeq" id="WP_173111909.1">
    <property type="nucleotide sequence ID" value="NZ_AP022829.1"/>
</dbReference>
<feature type="compositionally biased region" description="Basic and acidic residues" evidence="1">
    <location>
        <begin position="163"/>
        <end position="182"/>
    </location>
</feature>
<feature type="region of interest" description="Disordered" evidence="1">
    <location>
        <begin position="139"/>
        <end position="182"/>
    </location>
</feature>
<dbReference type="Proteomes" id="UP000501727">
    <property type="component" value="Chromosome"/>
</dbReference>
<dbReference type="EMBL" id="AP022829">
    <property type="protein sequence ID" value="BCA87936.1"/>
    <property type="molecule type" value="Genomic_DNA"/>
</dbReference>
<dbReference type="AlphaFoldDB" id="A0A6F8SKG1"/>
<accession>A0A6F8SKG1</accession>
<gene>
    <name evidence="2" type="ORF">ADCFC_04350</name>
</gene>
<evidence type="ECO:0000313" key="3">
    <source>
        <dbReference type="Proteomes" id="UP000501727"/>
    </source>
</evidence>
<protein>
    <submittedName>
        <fullName evidence="2">Uncharacterized protein</fullName>
    </submittedName>
</protein>
<feature type="compositionally biased region" description="Basic and acidic residues" evidence="1">
    <location>
        <begin position="139"/>
        <end position="156"/>
    </location>
</feature>
<evidence type="ECO:0000313" key="2">
    <source>
        <dbReference type="EMBL" id="BCA87936.1"/>
    </source>
</evidence>
<proteinExistence type="predicted"/>
<keyword evidence="3" id="KW-1185">Reference proteome</keyword>
<dbReference type="KEGG" id="ahat:ADCFC_05550"/>
<sequence length="182" mass="20630">MASDFGDESGEKLFDWMLRMGQDASQDAIRASAERLKSAIRNLRGQIEEPSAEAEREGVREYARLNLSEFEELPDYATLREIIGERLTEAAIEHDFVDVEGRDHLVFRVADAPEVDEVFGNLEHDVDAAAERACKMRERELTEERDQEPLEKKAEAAKAASKAAHEAKEATRQIEKVEVKTR</sequence>
<organism evidence="2 3">
    <name type="scientific">Adlercreutzia hattorii</name>
    <dbReference type="NCBI Taxonomy" id="2707299"/>
    <lineage>
        <taxon>Bacteria</taxon>
        <taxon>Bacillati</taxon>
        <taxon>Actinomycetota</taxon>
        <taxon>Coriobacteriia</taxon>
        <taxon>Eggerthellales</taxon>
        <taxon>Eggerthellaceae</taxon>
        <taxon>Adlercreutzia</taxon>
    </lineage>
</organism>
<reference evidence="3" key="1">
    <citation type="journal article" date="2020" name="Microbiol. Resour. Announc.">
        <title>Complete Genome Sequence of Adlercreutzia sp. Strain 8CFCBH1, a Potent Producer of Equol, Isolated from Healthy Japanese Feces.</title>
        <authorList>
            <person name="Ogata Y."/>
            <person name="Sakamoto M."/>
            <person name="Ohkuma M."/>
            <person name="Hattori M."/>
            <person name="Suda W."/>
        </authorList>
    </citation>
    <scope>NUCLEOTIDE SEQUENCE [LARGE SCALE GENOMIC DNA]</scope>
    <source>
        <strain evidence="3">8CFCBH1</strain>
    </source>
</reference>
<name>A0A6F8SKG1_9ACTN</name>
<evidence type="ECO:0000256" key="1">
    <source>
        <dbReference type="SAM" id="MobiDB-lite"/>
    </source>
</evidence>